<reference evidence="3 4" key="1">
    <citation type="journal article" date="2022" name="Arch. Microbiol.">
        <title>Paraburkholderia bengalensis sp. nov. isolated from roots of Oryza sativa, IR64.</title>
        <authorList>
            <person name="Nag P."/>
            <person name="Mondal N."/>
            <person name="Sarkar J."/>
            <person name="Das S."/>
        </authorList>
    </citation>
    <scope>NUCLEOTIDE SEQUENCE [LARGE SCALE GENOMIC DNA]</scope>
    <source>
        <strain evidence="3 4">IR64_4_BI</strain>
    </source>
</reference>
<keyword evidence="2" id="KW-0472">Membrane</keyword>
<gene>
    <name evidence="3" type="ORF">H3V53_18025</name>
</gene>
<keyword evidence="2" id="KW-0812">Transmembrane</keyword>
<protein>
    <submittedName>
        <fullName evidence="3">Uncharacterized protein</fullName>
    </submittedName>
</protein>
<evidence type="ECO:0000313" key="4">
    <source>
        <dbReference type="Proteomes" id="UP001386437"/>
    </source>
</evidence>
<proteinExistence type="predicted"/>
<evidence type="ECO:0000256" key="2">
    <source>
        <dbReference type="SAM" id="Phobius"/>
    </source>
</evidence>
<feature type="compositionally biased region" description="Basic residues" evidence="1">
    <location>
        <begin position="99"/>
        <end position="111"/>
    </location>
</feature>
<keyword evidence="2" id="KW-1133">Transmembrane helix</keyword>
<dbReference type="RefSeq" id="WP_336599146.1">
    <property type="nucleotide sequence ID" value="NZ_JACFYJ010000028.1"/>
</dbReference>
<sequence length="136" mass="14715">MKVLLAAWQALCLAGNMSLSVAAFLLWLAVAAVSGWMLAHVPDVWHAYLENQSGTTFDVAAFACYACVAGALFLWFSCGVLRMLADAYMEIRLSARKRRSRRAVSTIRRHQPVAAEASVRTDSRPAGAATKNGAGR</sequence>
<dbReference type="Proteomes" id="UP001386437">
    <property type="component" value="Unassembled WGS sequence"/>
</dbReference>
<comment type="caution">
    <text evidence="3">The sequence shown here is derived from an EMBL/GenBank/DDBJ whole genome shotgun (WGS) entry which is preliminary data.</text>
</comment>
<dbReference type="EMBL" id="JACFYJ010000028">
    <property type="protein sequence ID" value="MEI5999038.1"/>
    <property type="molecule type" value="Genomic_DNA"/>
</dbReference>
<name>A0ABU8IUD9_9BURK</name>
<evidence type="ECO:0000256" key="1">
    <source>
        <dbReference type="SAM" id="MobiDB-lite"/>
    </source>
</evidence>
<accession>A0ABU8IUD9</accession>
<keyword evidence="4" id="KW-1185">Reference proteome</keyword>
<evidence type="ECO:0000313" key="3">
    <source>
        <dbReference type="EMBL" id="MEI5999038.1"/>
    </source>
</evidence>
<feature type="transmembrane region" description="Helical" evidence="2">
    <location>
        <begin position="59"/>
        <end position="84"/>
    </location>
</feature>
<organism evidence="3 4">
    <name type="scientific">Paraburkholderia bengalensis</name>
    <dbReference type="NCBI Taxonomy" id="2747562"/>
    <lineage>
        <taxon>Bacteria</taxon>
        <taxon>Pseudomonadati</taxon>
        <taxon>Pseudomonadota</taxon>
        <taxon>Betaproteobacteria</taxon>
        <taxon>Burkholderiales</taxon>
        <taxon>Burkholderiaceae</taxon>
        <taxon>Paraburkholderia</taxon>
    </lineage>
</organism>
<feature type="region of interest" description="Disordered" evidence="1">
    <location>
        <begin position="99"/>
        <end position="136"/>
    </location>
</feature>